<dbReference type="SUPFAM" id="SSF103515">
    <property type="entry name" value="Autotransporter"/>
    <property type="match status" value="1"/>
</dbReference>
<evidence type="ECO:0000256" key="2">
    <source>
        <dbReference type="ARBA" id="ARBA00023026"/>
    </source>
</evidence>
<dbReference type="SUPFAM" id="SSF51126">
    <property type="entry name" value="Pectin lyase-like"/>
    <property type="match status" value="1"/>
</dbReference>
<dbReference type="AlphaFoldDB" id="A0A5N8H3Q8"/>
<proteinExistence type="predicted"/>
<dbReference type="PANTHER" id="PTHR35037:SF7">
    <property type="entry name" value="AUTOTRANSPORTER"/>
    <property type="match status" value="1"/>
</dbReference>
<dbReference type="PRINTS" id="PR01484">
    <property type="entry name" value="PRTACTNFAMLY"/>
</dbReference>
<dbReference type="EMBL" id="VOTT01000001">
    <property type="protein sequence ID" value="MPU47349.1"/>
    <property type="molecule type" value="Genomic_DNA"/>
</dbReference>
<dbReference type="PROSITE" id="PS51208">
    <property type="entry name" value="AUTOTRANSPORTER"/>
    <property type="match status" value="1"/>
</dbReference>
<dbReference type="Pfam" id="PF03212">
    <property type="entry name" value="Pertactin"/>
    <property type="match status" value="1"/>
</dbReference>
<keyword evidence="1" id="KW-0732">Signal</keyword>
<dbReference type="CDD" id="cd01343">
    <property type="entry name" value="PL1_Passenger_AT"/>
    <property type="match status" value="1"/>
</dbReference>
<dbReference type="PANTHER" id="PTHR35037">
    <property type="entry name" value="C-TERMINAL REGION OF AIDA-LIKE PROTEIN"/>
    <property type="match status" value="1"/>
</dbReference>
<comment type="caution">
    <text evidence="5">The sequence shown here is derived from an EMBL/GenBank/DDBJ whole genome shotgun (WGS) entry which is preliminary data.</text>
</comment>
<protein>
    <submittedName>
        <fullName evidence="5">Autotransporter outer membrane beta-barrel domain-containing protein</fullName>
    </submittedName>
</protein>
<keyword evidence="3" id="KW-0472">Membrane</keyword>
<dbReference type="InterPro" id="IPR006315">
    <property type="entry name" value="OM_autotransptr_brl_dom"/>
</dbReference>
<evidence type="ECO:0000256" key="1">
    <source>
        <dbReference type="ARBA" id="ARBA00022729"/>
    </source>
</evidence>
<dbReference type="SMART" id="SM00869">
    <property type="entry name" value="Autotransporter"/>
    <property type="match status" value="1"/>
</dbReference>
<evidence type="ECO:0000256" key="3">
    <source>
        <dbReference type="SAM" id="Phobius"/>
    </source>
</evidence>
<organism evidence="5 6">
    <name type="scientific">Escherichia coli</name>
    <dbReference type="NCBI Taxonomy" id="562"/>
    <lineage>
        <taxon>Bacteria</taxon>
        <taxon>Pseudomonadati</taxon>
        <taxon>Pseudomonadota</taxon>
        <taxon>Gammaproteobacteria</taxon>
        <taxon>Enterobacterales</taxon>
        <taxon>Enterobacteriaceae</taxon>
        <taxon>Escherichia</taxon>
    </lineage>
</organism>
<accession>A0A5N8H3Q8</accession>
<dbReference type="InterPro" id="IPR005546">
    <property type="entry name" value="Autotransporte_beta"/>
</dbReference>
<dbReference type="Pfam" id="PF16168">
    <property type="entry name" value="AIDA"/>
    <property type="match status" value="1"/>
</dbReference>
<gene>
    <name evidence="5" type="ORF">FVB16_00390</name>
</gene>
<keyword evidence="3" id="KW-1133">Transmembrane helix</keyword>
<dbReference type="InterPro" id="IPR003991">
    <property type="entry name" value="Pertactin_virulence_factor"/>
</dbReference>
<feature type="domain" description="Autotransporter" evidence="4">
    <location>
        <begin position="905"/>
        <end position="1171"/>
    </location>
</feature>
<name>A0A5N8H3Q8_ECOLX</name>
<keyword evidence="3" id="KW-0812">Transmembrane</keyword>
<dbReference type="Gene3D" id="2.40.128.130">
    <property type="entry name" value="Autotransporter beta-domain"/>
    <property type="match status" value="1"/>
</dbReference>
<sequence>MNKIYNIVWNESSGMWVVTSELTRKGGQRHRKIKKTMLAGLIAGLILPTMPTMAQMYNDQTLEADDPTMELSAGDTANNTIINGGAQIIFNGGTASTTLINEGYQEVSSGGSAIDTTIEGGMQTVFDGGIVSGTIINGGEQYISSGGSAINTILDGYQTVFNGGNATNTTINGGFQEVSSGGSATSTTINGGFQEVSSGGSATSTTINGGFQEVSSGGSATSTTINGGFQTLYDSSIASGTIINGGFQIISSGGISTDTTINTSGIQSISSGGSATATTINSGGWQEISSGGSATETTINGGIQWIYDGGSASESSINSGYQVISSGGSVTSTTIYHGGKQSINNAGLATGTIISGGEQRVSSGGSAINTTINGGLQTVFGGGNVSGTLINNGEQRVSSGGSAINTTINGGLQTVFGGGNVSGTLINNGEQQVSSDGSAVDTTIEGGLQTVFGGGSVSGTLINNGEQRVSSGGSAVDTTINGGLQTVFGGGSVSGTLINNGEQRVSSGGSAIDTTINNGGTMSIAAGGSGTGTIQNNGGAIRANTSAILSGTNVNGSFSITNGSARNMLLENGGLLMVLQGHQAIDTQVSKGGELQVESGSELLGTTLIKDDGKLSGNQITNNGVLHFLDNSSANYSGTLDGTGSLNLDGGKLTLSGNFSQDSGIFIQNHGTMIMDNLRAMANVTIEPDATLRLENGSLLAGRITGDGKKGGNLIVADSVWKLSGDSTINSLDMSNGTVDFHSIQSPQFKTKLEGVTLNIGQLSGNGTFLMNTDIASYTGDKLNITGDANGNFVLNIKNTGQEPVSPGNPLPVVYTGGGDAVFTVNGGKVDAGVWEYYLSKDNTNWYLKSDTTQPGNPEPGIPNPPVRHTTKSTDAVLNMASAPTYIFNSELQGLRFRNSEKSENSRTSGGVWGHYIGSDKHISSKGAGYSLTQYGIVTGGDKRFDLSDGVLSLGAFVSFSDNNIRHNRGGKSSIDSKSVGLYMTYDTHGYYIDGVLKFNRFKNELRTHMSDGTMVSGDYHQNGFGGSLEVGKYFSLNENTWLLPYARTTALAVNDDNISLSNGMKAEINTTHSFQGEVGVNLGMDLDVGKTKIRPYLTAGVSHEFSNHNKVKINKAYDFTNDISGTTGKYGLGMDVQLTSNASIWGEANYLKGNNVESPVTGTVGFKINF</sequence>
<evidence type="ECO:0000313" key="5">
    <source>
        <dbReference type="EMBL" id="MPU47349.1"/>
    </source>
</evidence>
<dbReference type="Pfam" id="PF03797">
    <property type="entry name" value="Autotransporter"/>
    <property type="match status" value="1"/>
</dbReference>
<feature type="transmembrane region" description="Helical" evidence="3">
    <location>
        <begin position="38"/>
        <end position="57"/>
    </location>
</feature>
<evidence type="ECO:0000259" key="4">
    <source>
        <dbReference type="PROSITE" id="PS51208"/>
    </source>
</evidence>
<dbReference type="Gene3D" id="2.160.20.20">
    <property type="match status" value="2"/>
</dbReference>
<dbReference type="InterPro" id="IPR030930">
    <property type="entry name" value="AIDA"/>
</dbReference>
<keyword evidence="2" id="KW-0843">Virulence</keyword>
<dbReference type="NCBIfam" id="TIGR01414">
    <property type="entry name" value="autotrans_barl"/>
    <property type="match status" value="1"/>
</dbReference>
<dbReference type="InterPro" id="IPR036709">
    <property type="entry name" value="Autotransporte_beta_dom_sf"/>
</dbReference>
<dbReference type="Pfam" id="PF13018">
    <property type="entry name" value="ESPR"/>
    <property type="match status" value="1"/>
</dbReference>
<dbReference type="Proteomes" id="UP000392867">
    <property type="component" value="Unassembled WGS sequence"/>
</dbReference>
<dbReference type="InterPro" id="IPR011050">
    <property type="entry name" value="Pectin_lyase_fold/virulence"/>
</dbReference>
<dbReference type="InterPro" id="IPR051551">
    <property type="entry name" value="Autotransporter_adhesion"/>
</dbReference>
<dbReference type="InterPro" id="IPR012332">
    <property type="entry name" value="Autotransporter_pectin_lyase_C"/>
</dbReference>
<dbReference type="InterPro" id="IPR004899">
    <property type="entry name" value="Pertactin_central"/>
</dbReference>
<dbReference type="GO" id="GO:0019867">
    <property type="term" value="C:outer membrane"/>
    <property type="evidence" value="ECO:0007669"/>
    <property type="project" value="InterPro"/>
</dbReference>
<dbReference type="NCBIfam" id="TIGR04415">
    <property type="entry name" value="O_hepto_targRPT"/>
    <property type="match status" value="13"/>
</dbReference>
<dbReference type="InterPro" id="IPR024973">
    <property type="entry name" value="ESPR"/>
</dbReference>
<evidence type="ECO:0000313" key="6">
    <source>
        <dbReference type="Proteomes" id="UP000392867"/>
    </source>
</evidence>
<reference evidence="5 6" key="1">
    <citation type="submission" date="2019-08" db="EMBL/GenBank/DDBJ databases">
        <title>Identification of Water Treatment Resistant and Multidrug Resistant Urinary Pathogenic Escherichia coli in Wastewater.</title>
        <authorList>
            <person name="Neumann N."/>
        </authorList>
    </citation>
    <scope>NUCLEOTIDE SEQUENCE [LARGE SCALE GENOMIC DNA]</scope>
    <source>
        <strain evidence="5 6">WU2356</strain>
    </source>
</reference>